<name>X6MNS9_RETFI</name>
<sequence>MQLNFAKDKKSGSVYSLDGVGILKLYAFLLEKYEPDWCWDPTDISASNYEPLHQFDFCFLITHIHFIKKIKQNRCLQQMGLSHKCPTRSALRYCEQPAHRSQIIASLIAVLNKLEERSHSHTSTSLSDDTSTSFEPTKQVLNKQKSFNEDPSNYKQQQIIITTTNSKPIQVFNNNNNNNNNLLNENFADKTNNWEQSATDNKAMSENEKRKSIHSGLNKPMIKGMDFFENNTFSNSIFSPSQEQEESNEIVRGFASSKKVSTNNNNEKRKDMARHDWSSTMTTNKQITEDKDNTVDLLFQAERDKNLSMFDKYQLLKERDTHIKETVADIKYQYETVATNLLKNFEWKARPFEDTLDAEYAHFQLDGVQNRLAFMETNKENMSNTKTNEELIMDNVLKHLQQTLALFTQKTETLVAFNASKKSQPTSKSNHHTHHKKKKVLTTHKQ</sequence>
<comment type="caution">
    <text evidence="2">The sequence shown here is derived from an EMBL/GenBank/DDBJ whole genome shotgun (WGS) entry which is preliminary data.</text>
</comment>
<dbReference type="Proteomes" id="UP000023152">
    <property type="component" value="Unassembled WGS sequence"/>
</dbReference>
<dbReference type="EMBL" id="ASPP01019475">
    <property type="protein sequence ID" value="ETO15092.1"/>
    <property type="molecule type" value="Genomic_DNA"/>
</dbReference>
<evidence type="ECO:0000313" key="3">
    <source>
        <dbReference type="Proteomes" id="UP000023152"/>
    </source>
</evidence>
<dbReference type="AlphaFoldDB" id="X6MNS9"/>
<keyword evidence="3" id="KW-1185">Reference proteome</keyword>
<evidence type="ECO:0000256" key="1">
    <source>
        <dbReference type="SAM" id="MobiDB-lite"/>
    </source>
</evidence>
<feature type="region of interest" description="Disordered" evidence="1">
    <location>
        <begin position="420"/>
        <end position="446"/>
    </location>
</feature>
<protein>
    <submittedName>
        <fullName evidence="2">Uncharacterized protein</fullName>
    </submittedName>
</protein>
<proteinExistence type="predicted"/>
<organism evidence="2 3">
    <name type="scientific">Reticulomyxa filosa</name>
    <dbReference type="NCBI Taxonomy" id="46433"/>
    <lineage>
        <taxon>Eukaryota</taxon>
        <taxon>Sar</taxon>
        <taxon>Rhizaria</taxon>
        <taxon>Retaria</taxon>
        <taxon>Foraminifera</taxon>
        <taxon>Monothalamids</taxon>
        <taxon>Reticulomyxidae</taxon>
        <taxon>Reticulomyxa</taxon>
    </lineage>
</organism>
<reference evidence="2 3" key="1">
    <citation type="journal article" date="2013" name="Curr. Biol.">
        <title>The Genome of the Foraminiferan Reticulomyxa filosa.</title>
        <authorList>
            <person name="Glockner G."/>
            <person name="Hulsmann N."/>
            <person name="Schleicher M."/>
            <person name="Noegel A.A."/>
            <person name="Eichinger L."/>
            <person name="Gallinger C."/>
            <person name="Pawlowski J."/>
            <person name="Sierra R."/>
            <person name="Euteneuer U."/>
            <person name="Pillet L."/>
            <person name="Moustafa A."/>
            <person name="Platzer M."/>
            <person name="Groth M."/>
            <person name="Szafranski K."/>
            <person name="Schliwa M."/>
        </authorList>
    </citation>
    <scope>NUCLEOTIDE SEQUENCE [LARGE SCALE GENOMIC DNA]</scope>
</reference>
<gene>
    <name evidence="2" type="ORF">RFI_22272</name>
</gene>
<evidence type="ECO:0000313" key="2">
    <source>
        <dbReference type="EMBL" id="ETO15092.1"/>
    </source>
</evidence>
<accession>X6MNS9</accession>
<feature type="compositionally biased region" description="Basic residues" evidence="1">
    <location>
        <begin position="429"/>
        <end position="446"/>
    </location>
</feature>